<evidence type="ECO:0000313" key="2">
    <source>
        <dbReference type="Proteomes" id="UP000826616"/>
    </source>
</evidence>
<proteinExistence type="predicted"/>
<keyword evidence="2" id="KW-1185">Reference proteome</keyword>
<evidence type="ECO:0000313" key="1">
    <source>
        <dbReference type="EMBL" id="QYY41455.1"/>
    </source>
</evidence>
<accession>A0ABX8Y7W0</accession>
<dbReference type="Pfam" id="PF10934">
    <property type="entry name" value="Sheath_initiator"/>
    <property type="match status" value="1"/>
</dbReference>
<dbReference type="Proteomes" id="UP000826616">
    <property type="component" value="Chromosome"/>
</dbReference>
<protein>
    <submittedName>
        <fullName evidence="1">DUF2634 domain-containing protein</fullName>
    </submittedName>
</protein>
<dbReference type="EMBL" id="CP080764">
    <property type="protein sequence ID" value="QYY41455.1"/>
    <property type="molecule type" value="Genomic_DNA"/>
</dbReference>
<sequence length="144" mass="16592">MSVFPEFPEPAQETPQEEEIRSLRTYAFDINTGKFILQSNGKPVIIDGAEALEQNGQKALSTERYVFPIYTSDYGHELKQLIRSDGTREWKQAEAERLVKEAIEYLYGVDRCENFEFEWVGAGLKINYVMITDEGVIPQEVYVE</sequence>
<name>A0ABX8Y7W0_ANETH</name>
<dbReference type="GeneID" id="97141884"/>
<organism evidence="1 2">
    <name type="scientific">Aneurinibacillus thermoaerophilus</name>
    <dbReference type="NCBI Taxonomy" id="143495"/>
    <lineage>
        <taxon>Bacteria</taxon>
        <taxon>Bacillati</taxon>
        <taxon>Bacillota</taxon>
        <taxon>Bacilli</taxon>
        <taxon>Bacillales</taxon>
        <taxon>Paenibacillaceae</taxon>
        <taxon>Aneurinibacillus group</taxon>
        <taxon>Aneurinibacillus</taxon>
    </lineage>
</organism>
<gene>
    <name evidence="1" type="ORF">K3F53_10930</name>
</gene>
<dbReference type="RefSeq" id="WP_220558959.1">
    <property type="nucleotide sequence ID" value="NZ_CP080764.1"/>
</dbReference>
<reference evidence="1 2" key="1">
    <citation type="submission" date="2021-08" db="EMBL/GenBank/DDBJ databases">
        <title>Complete genome sequence of the strain Aneurinibacillus thermoaerophilus CCM 8960.</title>
        <authorList>
            <person name="Musilova J."/>
            <person name="Kourilova X."/>
            <person name="Pernicova I."/>
            <person name="Bezdicek M."/>
            <person name="Lengerova M."/>
            <person name="Obruca S."/>
            <person name="Sedlar K."/>
        </authorList>
    </citation>
    <scope>NUCLEOTIDE SEQUENCE [LARGE SCALE GENOMIC DNA]</scope>
    <source>
        <strain evidence="1 2">CCM 8960</strain>
    </source>
</reference>
<dbReference type="InterPro" id="IPR020288">
    <property type="entry name" value="Sheath_initiator"/>
</dbReference>